<dbReference type="GO" id="GO:0030145">
    <property type="term" value="F:manganese ion binding"/>
    <property type="evidence" value="ECO:0007669"/>
    <property type="project" value="UniProtKB-UniRule"/>
</dbReference>
<evidence type="ECO:0000313" key="11">
    <source>
        <dbReference type="Proteomes" id="UP000198339"/>
    </source>
</evidence>
<evidence type="ECO:0000313" key="10">
    <source>
        <dbReference type="EMBL" id="SNS43014.1"/>
    </source>
</evidence>
<feature type="binding site" evidence="8">
    <location>
        <position position="333"/>
    </location>
    <ligand>
        <name>Mn(2+)</name>
        <dbReference type="ChEBI" id="CHEBI:29035"/>
        <label>2</label>
    </ligand>
</feature>
<dbReference type="Proteomes" id="UP000198339">
    <property type="component" value="Unassembled WGS sequence"/>
</dbReference>
<dbReference type="PANTHER" id="PTHR11963">
    <property type="entry name" value="LEUCINE AMINOPEPTIDASE-RELATED"/>
    <property type="match status" value="1"/>
</dbReference>
<comment type="catalytic activity">
    <reaction evidence="1 8">
        <text>Release of an N-terminal amino acid, Xaa-|-Yaa-, in which Xaa is preferably Leu, but may be other amino acids including Pro although not Arg or Lys, and Yaa may be Pro. Amino acid amides and methyl esters are also readily hydrolyzed, but rates on arylamides are exceedingly low.</text>
        <dbReference type="EC" id="3.4.11.1"/>
    </reaction>
</comment>
<evidence type="ECO:0000256" key="1">
    <source>
        <dbReference type="ARBA" id="ARBA00000135"/>
    </source>
</evidence>
<evidence type="ECO:0000256" key="5">
    <source>
        <dbReference type="ARBA" id="ARBA00022670"/>
    </source>
</evidence>
<comment type="catalytic activity">
    <reaction evidence="2 8">
        <text>Release of an N-terminal amino acid, preferentially leucine, but not glutamic or aspartic acids.</text>
        <dbReference type="EC" id="3.4.11.10"/>
    </reaction>
</comment>
<dbReference type="RefSeq" id="WP_089214567.1">
    <property type="nucleotide sequence ID" value="NZ_FZPA01000001.1"/>
</dbReference>
<dbReference type="Pfam" id="PF02789">
    <property type="entry name" value="Peptidase_M17_N"/>
    <property type="match status" value="1"/>
</dbReference>
<comment type="subcellular location">
    <subcellularLocation>
        <location evidence="8">Cytoplasm</location>
    </subcellularLocation>
</comment>
<keyword evidence="6 8" id="KW-0378">Hydrolase</keyword>
<dbReference type="InterPro" id="IPR008283">
    <property type="entry name" value="Peptidase_M17_N"/>
</dbReference>
<dbReference type="EC" id="3.4.11.1" evidence="8"/>
<dbReference type="SUPFAM" id="SSF52949">
    <property type="entry name" value="Macro domain-like"/>
    <property type="match status" value="1"/>
</dbReference>
<dbReference type="NCBIfam" id="NF002074">
    <property type="entry name" value="PRK00913.1-4"/>
    <property type="match status" value="1"/>
</dbReference>
<dbReference type="EMBL" id="FZPA01000001">
    <property type="protein sequence ID" value="SNS43014.1"/>
    <property type="molecule type" value="Genomic_DNA"/>
</dbReference>
<dbReference type="SUPFAM" id="SSF53187">
    <property type="entry name" value="Zn-dependent exopeptidases"/>
    <property type="match status" value="1"/>
</dbReference>
<dbReference type="PROSITE" id="PS00631">
    <property type="entry name" value="CYTOSOL_AP"/>
    <property type="match status" value="1"/>
</dbReference>
<dbReference type="PRINTS" id="PR00481">
    <property type="entry name" value="LAMNOPPTDASE"/>
</dbReference>
<keyword evidence="4 8" id="KW-0031">Aminopeptidase</keyword>
<organism evidence="10 11">
    <name type="scientific">Sphingopyxis indica</name>
    <dbReference type="NCBI Taxonomy" id="436663"/>
    <lineage>
        <taxon>Bacteria</taxon>
        <taxon>Pseudomonadati</taxon>
        <taxon>Pseudomonadota</taxon>
        <taxon>Alphaproteobacteria</taxon>
        <taxon>Sphingomonadales</taxon>
        <taxon>Sphingomonadaceae</taxon>
        <taxon>Sphingopyxis</taxon>
    </lineage>
</organism>
<feature type="domain" description="Cytosol aminopeptidase" evidence="9">
    <location>
        <begin position="329"/>
        <end position="336"/>
    </location>
</feature>
<dbReference type="InterPro" id="IPR023042">
    <property type="entry name" value="Peptidase_M17_leu_NH2_pept"/>
</dbReference>
<dbReference type="GO" id="GO:0070006">
    <property type="term" value="F:metalloaminopeptidase activity"/>
    <property type="evidence" value="ECO:0007669"/>
    <property type="project" value="InterPro"/>
</dbReference>
<dbReference type="NCBIfam" id="NF002075">
    <property type="entry name" value="PRK00913.2-2"/>
    <property type="match status" value="1"/>
</dbReference>
<comment type="similarity">
    <text evidence="3 8">Belongs to the peptidase M17 family.</text>
</comment>
<dbReference type="InterPro" id="IPR043472">
    <property type="entry name" value="Macro_dom-like"/>
</dbReference>
<dbReference type="Gene3D" id="3.40.220.10">
    <property type="entry name" value="Leucine Aminopeptidase, subunit E, domain 1"/>
    <property type="match status" value="1"/>
</dbReference>
<dbReference type="Gene3D" id="3.40.630.10">
    <property type="entry name" value="Zn peptidases"/>
    <property type="match status" value="1"/>
</dbReference>
<feature type="binding site" evidence="8">
    <location>
        <position position="249"/>
    </location>
    <ligand>
        <name>Mn(2+)</name>
        <dbReference type="ChEBI" id="CHEBI:29035"/>
        <label>2</label>
    </ligand>
</feature>
<evidence type="ECO:0000259" key="9">
    <source>
        <dbReference type="PROSITE" id="PS00631"/>
    </source>
</evidence>
<feature type="binding site" evidence="8">
    <location>
        <position position="272"/>
    </location>
    <ligand>
        <name>Mn(2+)</name>
        <dbReference type="ChEBI" id="CHEBI:29035"/>
        <label>2</label>
    </ligand>
</feature>
<keyword evidence="11" id="KW-1185">Reference proteome</keyword>
<dbReference type="NCBIfam" id="NF002077">
    <property type="entry name" value="PRK00913.2-4"/>
    <property type="match status" value="1"/>
</dbReference>
<feature type="binding site" evidence="8">
    <location>
        <position position="254"/>
    </location>
    <ligand>
        <name>Mn(2+)</name>
        <dbReference type="ChEBI" id="CHEBI:29035"/>
        <label>1</label>
    </ligand>
</feature>
<feature type="active site" evidence="8">
    <location>
        <position position="335"/>
    </location>
</feature>
<keyword evidence="7 8" id="KW-0464">Manganese</keyword>
<dbReference type="InterPro" id="IPR000819">
    <property type="entry name" value="Peptidase_M17_C"/>
</dbReference>
<evidence type="ECO:0000256" key="2">
    <source>
        <dbReference type="ARBA" id="ARBA00000967"/>
    </source>
</evidence>
<evidence type="ECO:0000256" key="4">
    <source>
        <dbReference type="ARBA" id="ARBA00022438"/>
    </source>
</evidence>
<dbReference type="InterPro" id="IPR011356">
    <property type="entry name" value="Leucine_aapep/pepB"/>
</dbReference>
<dbReference type="PANTHER" id="PTHR11963:SF23">
    <property type="entry name" value="CYTOSOL AMINOPEPTIDASE"/>
    <property type="match status" value="1"/>
</dbReference>
<reference evidence="10 11" key="1">
    <citation type="submission" date="2017-06" db="EMBL/GenBank/DDBJ databases">
        <authorList>
            <person name="Kim H.J."/>
            <person name="Triplett B.A."/>
        </authorList>
    </citation>
    <scope>NUCLEOTIDE SEQUENCE [LARGE SCALE GENOMIC DNA]</scope>
    <source>
        <strain evidence="10 11">DS15</strain>
    </source>
</reference>
<sequence>MDIQFVAQIGASADVIAFPVRKGEVGSLAGPHAALLAAAAAQARFEGAAGAVAETVALDGDAAKRLLLVGIGEGSVHDLERGGAALTARLQTSGASAVSVDFTATKADEEDVLAFAMGAKLRNWRLDTYRTKLADTAKPSLETITIASAAGDLSERWAGYSAVADGVALTQTLVAEPPNILYPESFVERCQHLADLGVELEILDERQMKALGMGALLGVAQGSTRPPRLLAMRWNGGKAGEAPVVFVGKGVTFDTGGISLKPGPGMDMMKWDMGGAGAVAGAIKAIAGRKAKANVVGVVGLVENMPDGNAQRPGDIVTTMSGQTVEVLNTDAEGRLVLCDAIAWAQKSYDPRVIVDLATLTGAMVISLGHEYGGMFANDDDLAAKLLGAGEASGDKLWRFPLSPAYDKLIDSPIADIKNIGPREAGSITAAQFLKRFVNEGVAWAHLDIAGMAWHDKDGPTYAKGATGYGVRLLDRLIADHFEG</sequence>
<keyword evidence="8" id="KW-0479">Metal-binding</keyword>
<dbReference type="EC" id="3.4.11.10" evidence="8"/>
<dbReference type="CDD" id="cd00433">
    <property type="entry name" value="Peptidase_M17"/>
    <property type="match status" value="1"/>
</dbReference>
<feature type="binding site" evidence="8">
    <location>
        <position position="254"/>
    </location>
    <ligand>
        <name>Mn(2+)</name>
        <dbReference type="ChEBI" id="CHEBI:29035"/>
        <label>2</label>
    </ligand>
</feature>
<dbReference type="OrthoDB" id="9809354at2"/>
<evidence type="ECO:0000256" key="8">
    <source>
        <dbReference type="HAMAP-Rule" id="MF_00181"/>
    </source>
</evidence>
<dbReference type="Pfam" id="PF00883">
    <property type="entry name" value="Peptidase_M17"/>
    <property type="match status" value="1"/>
</dbReference>
<keyword evidence="5 8" id="KW-0645">Protease</keyword>
<feature type="binding site" evidence="8">
    <location>
        <position position="331"/>
    </location>
    <ligand>
        <name>Mn(2+)</name>
        <dbReference type="ChEBI" id="CHEBI:29035"/>
        <label>1</label>
    </ligand>
</feature>
<comment type="cofactor">
    <cofactor evidence="8">
        <name>Mn(2+)</name>
        <dbReference type="ChEBI" id="CHEBI:29035"/>
    </cofactor>
    <text evidence="8">Binds 2 manganese ions per subunit.</text>
</comment>
<feature type="binding site" evidence="8">
    <location>
        <position position="333"/>
    </location>
    <ligand>
        <name>Mn(2+)</name>
        <dbReference type="ChEBI" id="CHEBI:29035"/>
        <label>1</label>
    </ligand>
</feature>
<gene>
    <name evidence="8" type="primary">pepA</name>
    <name evidence="10" type="ORF">SAMN06295955_101733</name>
</gene>
<dbReference type="AlphaFoldDB" id="A0A239EGJ4"/>
<evidence type="ECO:0000256" key="7">
    <source>
        <dbReference type="ARBA" id="ARBA00023211"/>
    </source>
</evidence>
<evidence type="ECO:0000256" key="6">
    <source>
        <dbReference type="ARBA" id="ARBA00022801"/>
    </source>
</evidence>
<accession>A0A239EGJ4</accession>
<keyword evidence="8" id="KW-0963">Cytoplasm</keyword>
<comment type="function">
    <text evidence="8">Presumably involved in the processing and regular turnover of intracellular proteins. Catalyzes the removal of unsubstituted N-terminal amino acids from various peptides.</text>
</comment>
<evidence type="ECO:0000256" key="3">
    <source>
        <dbReference type="ARBA" id="ARBA00009528"/>
    </source>
</evidence>
<proteinExistence type="inferred from homology"/>
<dbReference type="HAMAP" id="MF_00181">
    <property type="entry name" value="Cytosol_peptidase_M17"/>
    <property type="match status" value="1"/>
</dbReference>
<feature type="active site" evidence="8">
    <location>
        <position position="261"/>
    </location>
</feature>
<dbReference type="GO" id="GO:0006508">
    <property type="term" value="P:proteolysis"/>
    <property type="evidence" value="ECO:0007669"/>
    <property type="project" value="UniProtKB-KW"/>
</dbReference>
<protein>
    <recommendedName>
        <fullName evidence="8">Probable cytosol aminopeptidase</fullName>
        <ecNumber evidence="8">3.4.11.1</ecNumber>
    </recommendedName>
    <alternativeName>
        <fullName evidence="8">Leucine aminopeptidase</fullName>
        <shortName evidence="8">LAP</shortName>
        <ecNumber evidence="8">3.4.11.10</ecNumber>
    </alternativeName>
    <alternativeName>
        <fullName evidence="8">Leucyl aminopeptidase</fullName>
    </alternativeName>
</protein>
<dbReference type="GO" id="GO:0005737">
    <property type="term" value="C:cytoplasm"/>
    <property type="evidence" value="ECO:0007669"/>
    <property type="project" value="UniProtKB-SubCell"/>
</dbReference>
<name>A0A239EGJ4_9SPHN</name>